<sequence length="447" mass="52143">MCQASRYKRVFGKEGDSYIFTTFLLLAISQFLFGAYETIWALYFVIYTTEQTDSLWGKSILDFYSLHFEMILKVCDFCQIFGYALQTTAFLINIKRWEALLLTKTLTELNDKLEKETEAALFDSRIFEGQKAQRAQSRRKESIFMKPISAMWRGFIKFLDIFISVLFMIQFVYVGFLIYLSYEANYDVWNFISIWYRSIFIPLFLSACYVYIYKMVVQRHKNEMKESIISNKEKSHQLWEIFMYFLFIWQYLIIDAYINIFGYLVPVEPGILRVIHLQQISLLFPSRIILLLGLTSTLRKAVKTQEQIKEYEESTKAVFAKIMPEGWDQDNNEGNLSVSNQRNFHESKGKSHNSHFSLASLFRDTTRSGHQYQSEGSSSTSILYGGVKHQKDQLIALRANAQAQQQIYFGTEGVKRGHDSIDELWDDNGSDDGHRSVGSIDSPRMSI</sequence>
<evidence type="ECO:0000313" key="3">
    <source>
        <dbReference type="EMBL" id="TNV82108.1"/>
    </source>
</evidence>
<comment type="caution">
    <text evidence="3">The sequence shown here is derived from an EMBL/GenBank/DDBJ whole genome shotgun (WGS) entry which is preliminary data.</text>
</comment>
<dbReference type="Proteomes" id="UP000785679">
    <property type="component" value="Unassembled WGS sequence"/>
</dbReference>
<feature type="transmembrane region" description="Helical" evidence="2">
    <location>
        <begin position="238"/>
        <end position="260"/>
    </location>
</feature>
<feature type="transmembrane region" description="Helical" evidence="2">
    <location>
        <begin position="194"/>
        <end position="217"/>
    </location>
</feature>
<feature type="transmembrane region" description="Helical" evidence="2">
    <location>
        <begin position="158"/>
        <end position="182"/>
    </location>
</feature>
<evidence type="ECO:0000256" key="1">
    <source>
        <dbReference type="SAM" id="MobiDB-lite"/>
    </source>
</evidence>
<evidence type="ECO:0000256" key="2">
    <source>
        <dbReference type="SAM" id="Phobius"/>
    </source>
</evidence>
<protein>
    <submittedName>
        <fullName evidence="3">Uncharacterized protein</fullName>
    </submittedName>
</protein>
<keyword evidence="2" id="KW-0812">Transmembrane</keyword>
<dbReference type="EMBL" id="RRYP01005366">
    <property type="protein sequence ID" value="TNV82108.1"/>
    <property type="molecule type" value="Genomic_DNA"/>
</dbReference>
<evidence type="ECO:0000313" key="4">
    <source>
        <dbReference type="Proteomes" id="UP000785679"/>
    </source>
</evidence>
<keyword evidence="2" id="KW-1133">Transmembrane helix</keyword>
<accession>A0A8J8NVW4</accession>
<feature type="transmembrane region" description="Helical" evidence="2">
    <location>
        <begin position="20"/>
        <end position="46"/>
    </location>
</feature>
<reference evidence="3" key="1">
    <citation type="submission" date="2019-06" db="EMBL/GenBank/DDBJ databases">
        <authorList>
            <person name="Zheng W."/>
        </authorList>
    </citation>
    <scope>NUCLEOTIDE SEQUENCE</scope>
    <source>
        <strain evidence="3">QDHG01</strain>
    </source>
</reference>
<organism evidence="3 4">
    <name type="scientific">Halteria grandinella</name>
    <dbReference type="NCBI Taxonomy" id="5974"/>
    <lineage>
        <taxon>Eukaryota</taxon>
        <taxon>Sar</taxon>
        <taxon>Alveolata</taxon>
        <taxon>Ciliophora</taxon>
        <taxon>Intramacronucleata</taxon>
        <taxon>Spirotrichea</taxon>
        <taxon>Stichotrichia</taxon>
        <taxon>Sporadotrichida</taxon>
        <taxon>Halteriidae</taxon>
        <taxon>Halteria</taxon>
    </lineage>
</organism>
<dbReference type="AlphaFoldDB" id="A0A8J8NVW4"/>
<gene>
    <name evidence="3" type="ORF">FGO68_gene13953</name>
</gene>
<feature type="region of interest" description="Disordered" evidence="1">
    <location>
        <begin position="420"/>
        <end position="447"/>
    </location>
</feature>
<keyword evidence="4" id="KW-1185">Reference proteome</keyword>
<keyword evidence="2" id="KW-0472">Membrane</keyword>
<name>A0A8J8NVW4_HALGN</name>
<proteinExistence type="predicted"/>
<feature type="transmembrane region" description="Helical" evidence="2">
    <location>
        <begin position="280"/>
        <end position="298"/>
    </location>
</feature>
<feature type="transmembrane region" description="Helical" evidence="2">
    <location>
        <begin position="66"/>
        <end position="85"/>
    </location>
</feature>